<dbReference type="InterPro" id="IPR016040">
    <property type="entry name" value="NAD(P)-bd_dom"/>
</dbReference>
<dbReference type="InterPro" id="IPR036291">
    <property type="entry name" value="NAD(P)-bd_dom_sf"/>
</dbReference>
<evidence type="ECO:0000259" key="3">
    <source>
        <dbReference type="Pfam" id="PF13460"/>
    </source>
</evidence>
<evidence type="ECO:0000313" key="4">
    <source>
        <dbReference type="EMBL" id="MBX28285.1"/>
    </source>
</evidence>
<evidence type="ECO:0008006" key="5">
    <source>
        <dbReference type="Google" id="ProtNLM"/>
    </source>
</evidence>
<reference evidence="4" key="1">
    <citation type="submission" date="2018-02" db="EMBL/GenBank/DDBJ databases">
        <title>Rhizophora mucronata_Transcriptome.</title>
        <authorList>
            <person name="Meera S.P."/>
            <person name="Sreeshan A."/>
            <person name="Augustine A."/>
        </authorList>
    </citation>
    <scope>NUCLEOTIDE SEQUENCE</scope>
    <source>
        <tissue evidence="4">Leaf</tissue>
    </source>
</reference>
<dbReference type="SUPFAM" id="SSF51735">
    <property type="entry name" value="NAD(P)-binding Rossmann-fold domains"/>
    <property type="match status" value="1"/>
</dbReference>
<proteinExistence type="predicted"/>
<dbReference type="EMBL" id="GGEC01047801">
    <property type="protein sequence ID" value="MBX28285.1"/>
    <property type="molecule type" value="Transcribed_RNA"/>
</dbReference>
<protein>
    <recommendedName>
        <fullName evidence="5">NAD(P)-binding domain-containing protein</fullName>
    </recommendedName>
</protein>
<dbReference type="Gene3D" id="3.40.50.720">
    <property type="entry name" value="NAD(P)-binding Rossmann-like Domain"/>
    <property type="match status" value="1"/>
</dbReference>
<keyword evidence="1" id="KW-0812">Transmembrane</keyword>
<dbReference type="EMBL" id="GGEC01047800">
    <property type="protein sequence ID" value="MBX28284.1"/>
    <property type="molecule type" value="Transcribed_RNA"/>
</dbReference>
<evidence type="ECO:0000259" key="2">
    <source>
        <dbReference type="Pfam" id="PF08547"/>
    </source>
</evidence>
<dbReference type="PANTHER" id="PTHR15020:SF50">
    <property type="entry name" value="UPF0659 PROTEIN YMR090W"/>
    <property type="match status" value="1"/>
</dbReference>
<evidence type="ECO:0000256" key="1">
    <source>
        <dbReference type="SAM" id="Phobius"/>
    </source>
</evidence>
<feature type="domain" description="NADH:ubiquinone oxidoreductase intermediate-associated protein 30" evidence="2">
    <location>
        <begin position="267"/>
        <end position="317"/>
    </location>
</feature>
<keyword evidence="1" id="KW-0472">Membrane</keyword>
<name>A0A2P2MDG4_RHIMU</name>
<dbReference type="PANTHER" id="PTHR15020">
    <property type="entry name" value="FLAVIN REDUCTASE-RELATED"/>
    <property type="match status" value="1"/>
</dbReference>
<accession>A0A2P2MDG4</accession>
<sequence>MLPYSYASGINLGLQDPSSPVHCKYSNSSTHPWLVASALPKPFLHLNDRLQYKQKLPHIWSRTYRRSIAAEAGRQGWDFGRFLKTLYFFNGPPSPSKFFEFLIKRLSTPSTSEPSKPMESSGIVLVAGATGGVGRRVVDILQKKGLPVRALVRNEEKARKMLGPNIDLIVGDITKESTLVPEYFKGVRKVINAVSVIVGPKEGDTPDRAKYSQGIKFFEPEIKGDSPEMVENVGMKNLIDVVKESVGLQNGKLLFGCEGNTFKDLPWGALDDVVMGGVSQSTFQIDTTGGEHGEPTGLFKGVVSTANNGGFTSVRTRVTGILLFFPLIFIMHYVAWCILTTSTILISVLVNDIHHNLNCKPFFSPIIE</sequence>
<dbReference type="FunFam" id="3.40.50.720:FF:000377">
    <property type="entry name" value="NAD(P)-binding Rossmann-fold superfamily protein"/>
    <property type="match status" value="1"/>
</dbReference>
<organism evidence="4">
    <name type="scientific">Rhizophora mucronata</name>
    <name type="common">Asiatic mangrove</name>
    <dbReference type="NCBI Taxonomy" id="61149"/>
    <lineage>
        <taxon>Eukaryota</taxon>
        <taxon>Viridiplantae</taxon>
        <taxon>Streptophyta</taxon>
        <taxon>Embryophyta</taxon>
        <taxon>Tracheophyta</taxon>
        <taxon>Spermatophyta</taxon>
        <taxon>Magnoliopsida</taxon>
        <taxon>eudicotyledons</taxon>
        <taxon>Gunneridae</taxon>
        <taxon>Pentapetalae</taxon>
        <taxon>rosids</taxon>
        <taxon>fabids</taxon>
        <taxon>Malpighiales</taxon>
        <taxon>Rhizophoraceae</taxon>
        <taxon>Rhizophora</taxon>
    </lineage>
</organism>
<dbReference type="InterPro" id="IPR013857">
    <property type="entry name" value="NADH-UbQ_OxRdtase-assoc_prot30"/>
</dbReference>
<keyword evidence="1" id="KW-1133">Transmembrane helix</keyword>
<dbReference type="AlphaFoldDB" id="A0A2P2MDG4"/>
<feature type="domain" description="NAD(P)-binding" evidence="3">
    <location>
        <begin position="128"/>
        <end position="244"/>
    </location>
</feature>
<feature type="transmembrane region" description="Helical" evidence="1">
    <location>
        <begin position="321"/>
        <end position="350"/>
    </location>
</feature>
<dbReference type="Pfam" id="PF13460">
    <property type="entry name" value="NAD_binding_10"/>
    <property type="match status" value="1"/>
</dbReference>
<dbReference type="Pfam" id="PF08547">
    <property type="entry name" value="CIA30"/>
    <property type="match status" value="1"/>
</dbReference>